<dbReference type="EMBL" id="JAUSTZ010000006">
    <property type="protein sequence ID" value="MDQ0226631.1"/>
    <property type="molecule type" value="Genomic_DNA"/>
</dbReference>
<comment type="caution">
    <text evidence="1">The sequence shown here is derived from an EMBL/GenBank/DDBJ whole genome shotgun (WGS) entry which is preliminary data.</text>
</comment>
<proteinExistence type="predicted"/>
<reference evidence="1 2" key="1">
    <citation type="submission" date="2023-07" db="EMBL/GenBank/DDBJ databases">
        <title>Genomic Encyclopedia of Type Strains, Phase IV (KMG-IV): sequencing the most valuable type-strain genomes for metagenomic binning, comparative biology and taxonomic classification.</title>
        <authorList>
            <person name="Goeker M."/>
        </authorList>
    </citation>
    <scope>NUCLEOTIDE SEQUENCE [LARGE SCALE GENOMIC DNA]</scope>
    <source>
        <strain evidence="1 2">DSM 17723</strain>
    </source>
</reference>
<name>A0ABT9Z2Z1_9BACI</name>
<gene>
    <name evidence="1" type="ORF">J2S02_002976</name>
</gene>
<dbReference type="Proteomes" id="UP001232245">
    <property type="component" value="Unassembled WGS sequence"/>
</dbReference>
<organism evidence="1 2">
    <name type="scientific">Metabacillus niabensis</name>
    <dbReference type="NCBI Taxonomy" id="324854"/>
    <lineage>
        <taxon>Bacteria</taxon>
        <taxon>Bacillati</taxon>
        <taxon>Bacillota</taxon>
        <taxon>Bacilli</taxon>
        <taxon>Bacillales</taxon>
        <taxon>Bacillaceae</taxon>
        <taxon>Metabacillus</taxon>
    </lineage>
</organism>
<sequence length="31" mass="3431">MKKVLFLFITFFLVLGILASGSNETANNREG</sequence>
<accession>A0ABT9Z2Z1</accession>
<evidence type="ECO:0000313" key="1">
    <source>
        <dbReference type="EMBL" id="MDQ0226631.1"/>
    </source>
</evidence>
<protein>
    <submittedName>
        <fullName evidence="1">Uncharacterized protein</fullName>
    </submittedName>
</protein>
<evidence type="ECO:0000313" key="2">
    <source>
        <dbReference type="Proteomes" id="UP001232245"/>
    </source>
</evidence>
<keyword evidence="2" id="KW-1185">Reference proteome</keyword>